<evidence type="ECO:0000313" key="2">
    <source>
        <dbReference type="Proteomes" id="UP000235145"/>
    </source>
</evidence>
<accession>A0A9R1V9V7</accession>
<keyword evidence="2" id="KW-1185">Reference proteome</keyword>
<dbReference type="PANTHER" id="PTHR33601">
    <property type="entry name" value="PROTEIN LITTLE ZIPPER 4"/>
    <property type="match status" value="1"/>
</dbReference>
<protein>
    <submittedName>
        <fullName evidence="1">Uncharacterized protein</fullName>
    </submittedName>
</protein>
<name>A0A9R1V9V7_LACSA</name>
<dbReference type="PANTHER" id="PTHR33601:SF21">
    <property type="entry name" value="PROTEIN LITTLE ZIPPER 1-LIKE"/>
    <property type="match status" value="1"/>
</dbReference>
<reference evidence="1 2" key="1">
    <citation type="journal article" date="2017" name="Nat. Commun.">
        <title>Genome assembly with in vitro proximity ligation data and whole-genome triplication in lettuce.</title>
        <authorList>
            <person name="Reyes-Chin-Wo S."/>
            <person name="Wang Z."/>
            <person name="Yang X."/>
            <person name="Kozik A."/>
            <person name="Arikit S."/>
            <person name="Song C."/>
            <person name="Xia L."/>
            <person name="Froenicke L."/>
            <person name="Lavelle D.O."/>
            <person name="Truco M.J."/>
            <person name="Xia R."/>
            <person name="Zhu S."/>
            <person name="Xu C."/>
            <person name="Xu H."/>
            <person name="Xu X."/>
            <person name="Cox K."/>
            <person name="Korf I."/>
            <person name="Meyers B.C."/>
            <person name="Michelmore R.W."/>
        </authorList>
    </citation>
    <scope>NUCLEOTIDE SEQUENCE [LARGE SCALE GENOMIC DNA]</scope>
    <source>
        <strain evidence="2">cv. Salinas</strain>
        <tissue evidence="1">Seedlings</tissue>
    </source>
</reference>
<comment type="caution">
    <text evidence="1">The sequence shown here is derived from an EMBL/GenBank/DDBJ whole genome shotgun (WGS) entry which is preliminary data.</text>
</comment>
<proteinExistence type="predicted"/>
<dbReference type="InterPro" id="IPR039312">
    <property type="entry name" value="ZPR"/>
</dbReference>
<dbReference type="AlphaFoldDB" id="A0A9R1V9V7"/>
<dbReference type="EMBL" id="NBSK02000006">
    <property type="protein sequence ID" value="KAJ0201479.1"/>
    <property type="molecule type" value="Genomic_DNA"/>
</dbReference>
<gene>
    <name evidence="1" type="ORF">LSAT_V11C600302860</name>
</gene>
<evidence type="ECO:0000313" key="1">
    <source>
        <dbReference type="EMBL" id="KAJ0201479.1"/>
    </source>
</evidence>
<dbReference type="Proteomes" id="UP000235145">
    <property type="component" value="Unassembled WGS sequence"/>
</dbReference>
<sequence>MSPPSYYFLNQKTKSKQAKFRMRNQVRIHRLNRVDKFIEEKIKQEMELKNLKLYMENMSILEENERLRNKATMLHQENLALLSLLENKRILDYNAVASNVEGCLVQGKMSLFIYYACKVVPYS</sequence>
<organism evidence="1 2">
    <name type="scientific">Lactuca sativa</name>
    <name type="common">Garden lettuce</name>
    <dbReference type="NCBI Taxonomy" id="4236"/>
    <lineage>
        <taxon>Eukaryota</taxon>
        <taxon>Viridiplantae</taxon>
        <taxon>Streptophyta</taxon>
        <taxon>Embryophyta</taxon>
        <taxon>Tracheophyta</taxon>
        <taxon>Spermatophyta</taxon>
        <taxon>Magnoliopsida</taxon>
        <taxon>eudicotyledons</taxon>
        <taxon>Gunneridae</taxon>
        <taxon>Pentapetalae</taxon>
        <taxon>asterids</taxon>
        <taxon>campanulids</taxon>
        <taxon>Asterales</taxon>
        <taxon>Asteraceae</taxon>
        <taxon>Cichorioideae</taxon>
        <taxon>Cichorieae</taxon>
        <taxon>Lactucinae</taxon>
        <taxon>Lactuca</taxon>
    </lineage>
</organism>